<dbReference type="PANTHER" id="PTHR44757">
    <property type="entry name" value="DIGUANYLATE CYCLASE DGCP"/>
    <property type="match status" value="1"/>
</dbReference>
<dbReference type="InterPro" id="IPR052155">
    <property type="entry name" value="Biofilm_reg_signaling"/>
</dbReference>
<dbReference type="AlphaFoldDB" id="A0A9X0WH49"/>
<dbReference type="InterPro" id="IPR001633">
    <property type="entry name" value="EAL_dom"/>
</dbReference>
<evidence type="ECO:0000259" key="6">
    <source>
        <dbReference type="PROSITE" id="PS50113"/>
    </source>
</evidence>
<dbReference type="SUPFAM" id="SSF141868">
    <property type="entry name" value="EAL domain-like"/>
    <property type="match status" value="1"/>
</dbReference>
<name>A0A9X0WH49_9GAMM</name>
<dbReference type="CDD" id="cd01949">
    <property type="entry name" value="GGDEF"/>
    <property type="match status" value="1"/>
</dbReference>
<keyword evidence="10" id="KW-1185">Reference proteome</keyword>
<dbReference type="SMART" id="SM00086">
    <property type="entry name" value="PAC"/>
    <property type="match status" value="2"/>
</dbReference>
<dbReference type="PROSITE" id="PS50112">
    <property type="entry name" value="PAS"/>
    <property type="match status" value="2"/>
</dbReference>
<gene>
    <name evidence="9" type="ORF">CKO25_07520</name>
</gene>
<feature type="region of interest" description="Disordered" evidence="4">
    <location>
        <begin position="342"/>
        <end position="361"/>
    </location>
</feature>
<protein>
    <recommendedName>
        <fullName evidence="1">cyclic-guanylate-specific phosphodiesterase</fullName>
        <ecNumber evidence="1">3.1.4.52</ecNumber>
    </recommendedName>
</protein>
<dbReference type="InterPro" id="IPR000014">
    <property type="entry name" value="PAS"/>
</dbReference>
<dbReference type="Pfam" id="PF08447">
    <property type="entry name" value="PAS_3"/>
    <property type="match status" value="1"/>
</dbReference>
<dbReference type="Pfam" id="PF00990">
    <property type="entry name" value="GGDEF"/>
    <property type="match status" value="1"/>
</dbReference>
<evidence type="ECO:0000259" key="7">
    <source>
        <dbReference type="PROSITE" id="PS50883"/>
    </source>
</evidence>
<dbReference type="FunFam" id="3.20.20.450:FF:000001">
    <property type="entry name" value="Cyclic di-GMP phosphodiesterase yahA"/>
    <property type="match status" value="1"/>
</dbReference>
<proteinExistence type="predicted"/>
<dbReference type="GO" id="GO:0071111">
    <property type="term" value="F:cyclic-guanylate-specific phosphodiesterase activity"/>
    <property type="evidence" value="ECO:0007669"/>
    <property type="project" value="UniProtKB-EC"/>
</dbReference>
<evidence type="ECO:0000313" key="10">
    <source>
        <dbReference type="Proteomes" id="UP001138802"/>
    </source>
</evidence>
<dbReference type="Proteomes" id="UP001138802">
    <property type="component" value="Unassembled WGS sequence"/>
</dbReference>
<dbReference type="SMART" id="SM00267">
    <property type="entry name" value="GGDEF"/>
    <property type="match status" value="1"/>
</dbReference>
<evidence type="ECO:0000256" key="2">
    <source>
        <dbReference type="ARBA" id="ARBA00022636"/>
    </source>
</evidence>
<dbReference type="InterPro" id="IPR029787">
    <property type="entry name" value="Nucleotide_cyclase"/>
</dbReference>
<dbReference type="InterPro" id="IPR000700">
    <property type="entry name" value="PAS-assoc_C"/>
</dbReference>
<keyword evidence="2" id="KW-0973">c-di-GMP</keyword>
<dbReference type="InterPro" id="IPR000160">
    <property type="entry name" value="GGDEF_dom"/>
</dbReference>
<dbReference type="InterPro" id="IPR013656">
    <property type="entry name" value="PAS_4"/>
</dbReference>
<dbReference type="Pfam" id="PF13426">
    <property type="entry name" value="PAS_9"/>
    <property type="match status" value="1"/>
</dbReference>
<dbReference type="InterPro" id="IPR043128">
    <property type="entry name" value="Rev_trsase/Diguanyl_cyclase"/>
</dbReference>
<dbReference type="SUPFAM" id="SSF55785">
    <property type="entry name" value="PYP-like sensor domain (PAS domain)"/>
    <property type="match status" value="3"/>
</dbReference>
<dbReference type="InterPro" id="IPR001610">
    <property type="entry name" value="PAC"/>
</dbReference>
<dbReference type="NCBIfam" id="TIGR00254">
    <property type="entry name" value="GGDEF"/>
    <property type="match status" value="1"/>
</dbReference>
<feature type="domain" description="PAS" evidence="5">
    <location>
        <begin position="45"/>
        <end position="116"/>
    </location>
</feature>
<dbReference type="NCBIfam" id="TIGR00229">
    <property type="entry name" value="sensory_box"/>
    <property type="match status" value="3"/>
</dbReference>
<dbReference type="Pfam" id="PF08448">
    <property type="entry name" value="PAS_4"/>
    <property type="match status" value="1"/>
</dbReference>
<organism evidence="9 10">
    <name type="scientific">Thiocapsa imhoffii</name>
    <dbReference type="NCBI Taxonomy" id="382777"/>
    <lineage>
        <taxon>Bacteria</taxon>
        <taxon>Pseudomonadati</taxon>
        <taxon>Pseudomonadota</taxon>
        <taxon>Gammaproteobacteria</taxon>
        <taxon>Chromatiales</taxon>
        <taxon>Chromatiaceae</taxon>
        <taxon>Thiocapsa</taxon>
    </lineage>
</organism>
<dbReference type="InterPro" id="IPR013655">
    <property type="entry name" value="PAS_fold_3"/>
</dbReference>
<accession>A0A9X0WH49</accession>
<dbReference type="PROSITE" id="PS50113">
    <property type="entry name" value="PAC"/>
    <property type="match status" value="1"/>
</dbReference>
<dbReference type="EC" id="3.1.4.52" evidence="1"/>
<evidence type="ECO:0000256" key="1">
    <source>
        <dbReference type="ARBA" id="ARBA00012282"/>
    </source>
</evidence>
<dbReference type="CDD" id="cd01948">
    <property type="entry name" value="EAL"/>
    <property type="match status" value="1"/>
</dbReference>
<dbReference type="RefSeq" id="WP_200387290.1">
    <property type="nucleotide sequence ID" value="NZ_NRSD01000005.1"/>
</dbReference>
<dbReference type="Pfam" id="PF00563">
    <property type="entry name" value="EAL"/>
    <property type="match status" value="1"/>
</dbReference>
<dbReference type="EMBL" id="NRSD01000005">
    <property type="protein sequence ID" value="MBK1644505.1"/>
    <property type="molecule type" value="Genomic_DNA"/>
</dbReference>
<evidence type="ECO:0000256" key="3">
    <source>
        <dbReference type="SAM" id="Coils"/>
    </source>
</evidence>
<evidence type="ECO:0000259" key="5">
    <source>
        <dbReference type="PROSITE" id="PS50112"/>
    </source>
</evidence>
<dbReference type="SUPFAM" id="SSF55073">
    <property type="entry name" value="Nucleotide cyclase"/>
    <property type="match status" value="1"/>
</dbReference>
<dbReference type="Gene3D" id="3.20.20.450">
    <property type="entry name" value="EAL domain"/>
    <property type="match status" value="1"/>
</dbReference>
<feature type="coiled-coil region" evidence="3">
    <location>
        <begin position="11"/>
        <end position="38"/>
    </location>
</feature>
<dbReference type="CDD" id="cd00130">
    <property type="entry name" value="PAS"/>
    <property type="match status" value="3"/>
</dbReference>
<dbReference type="SMART" id="SM00091">
    <property type="entry name" value="PAS"/>
    <property type="match status" value="3"/>
</dbReference>
<sequence length="863" mass="97082">MSANRHNLDDEANAREVITALQDEIRALDARLRGLHEAEAQLLATQSLLRTVIDEIPDFVILKDHEGRFLLANRPLASFYGTTPDQMVGKDDADFSASPEQAEFFRQNVKAIMARGVTEIVFEESTDDETGEVRYFKSIKKPFVGPDGDPRILVIAHDITDIRQAQARVEASEKLLGYVHEATREGIWDWDIPSGRLQHNARWFDILGFAPEQLTGTIADFKNRLHPDDLAGTMAALESALAGGADYRHEHRMICQDGRVIWTLDRGRIVEWDSQGQPIRMVGSFADITARKLAEQQLAESEERFRRLFEDTRQPLSLIDEGRFVATNQATLQMLRMTSPDQLIGRTPGDVSPPYQRDGRPSGEKALEMIQTALDLGSYEFEWEHVRANGECFPATILLTAIREHNREMMHVVWHDMTDAKKAQARIEYMAYYDALTGLPNRVLGQKLLSHAITAAHQRAASVAVLYLDLDKFKYINDTHGHELGDQLLKAVAIRLRSQLLGEEQVCRLSGDEFMLIFPSTPRPDVHNAMLRHCKQLLTSLESPFDLDGIRLSMSFSAGCAIYPQDGMDGDTLMRNAHTALYYAKKTGPRFYRLFEPPMNADLIRFVETREALRVALERNEFELHYQPQIDLSTRRVIGVEALIRWRRPGVGLVMPGDFIEVAEESGLILPIGRWALYEACQQGAVWGQRGWSNLSIGVNLSAVQFREGQLGEDVLKALDASGLHPARLDLELTESTLLCHQETISSTLTSWKALGIRLSIDDFGTGYASLAYLKRFKADTIKIDRSFVQHLLTDQEDRAIVKAIIQVAQSLNVCTIAEGVESFELAEQLASMGCDQVQGFVYSKPLPPDAFEKWLLAAEVLP</sequence>
<feature type="domain" description="PAS" evidence="5">
    <location>
        <begin position="172"/>
        <end position="244"/>
    </location>
</feature>
<dbReference type="Gene3D" id="3.30.70.270">
    <property type="match status" value="1"/>
</dbReference>
<evidence type="ECO:0000313" key="9">
    <source>
        <dbReference type="EMBL" id="MBK1644505.1"/>
    </source>
</evidence>
<dbReference type="SMART" id="SM00052">
    <property type="entry name" value="EAL"/>
    <property type="match status" value="1"/>
</dbReference>
<feature type="domain" description="PAC" evidence="6">
    <location>
        <begin position="247"/>
        <end position="300"/>
    </location>
</feature>
<dbReference type="InterPro" id="IPR035965">
    <property type="entry name" value="PAS-like_dom_sf"/>
</dbReference>
<dbReference type="InterPro" id="IPR035919">
    <property type="entry name" value="EAL_sf"/>
</dbReference>
<reference evidence="9 10" key="1">
    <citation type="journal article" date="2020" name="Microorganisms">
        <title>Osmotic Adaptation and Compatible Solute Biosynthesis of Phototrophic Bacteria as Revealed from Genome Analyses.</title>
        <authorList>
            <person name="Imhoff J.F."/>
            <person name="Rahn T."/>
            <person name="Kunzel S."/>
            <person name="Keller A."/>
            <person name="Neulinger S.C."/>
        </authorList>
    </citation>
    <scope>NUCLEOTIDE SEQUENCE [LARGE SCALE GENOMIC DNA]</scope>
    <source>
        <strain evidence="9 10">DSM 21303</strain>
    </source>
</reference>
<keyword evidence="3" id="KW-0175">Coiled coil</keyword>
<feature type="domain" description="GGDEF" evidence="8">
    <location>
        <begin position="461"/>
        <end position="597"/>
    </location>
</feature>
<dbReference type="PROSITE" id="PS50887">
    <property type="entry name" value="GGDEF"/>
    <property type="match status" value="1"/>
</dbReference>
<evidence type="ECO:0000259" key="8">
    <source>
        <dbReference type="PROSITE" id="PS50887"/>
    </source>
</evidence>
<dbReference type="Gene3D" id="3.30.450.20">
    <property type="entry name" value="PAS domain"/>
    <property type="match status" value="3"/>
</dbReference>
<feature type="domain" description="EAL" evidence="7">
    <location>
        <begin position="606"/>
        <end position="860"/>
    </location>
</feature>
<dbReference type="PROSITE" id="PS50883">
    <property type="entry name" value="EAL"/>
    <property type="match status" value="1"/>
</dbReference>
<dbReference type="PANTHER" id="PTHR44757:SF2">
    <property type="entry name" value="BIOFILM ARCHITECTURE MAINTENANCE PROTEIN MBAA"/>
    <property type="match status" value="1"/>
</dbReference>
<evidence type="ECO:0000256" key="4">
    <source>
        <dbReference type="SAM" id="MobiDB-lite"/>
    </source>
</evidence>
<comment type="caution">
    <text evidence="9">The sequence shown here is derived from an EMBL/GenBank/DDBJ whole genome shotgun (WGS) entry which is preliminary data.</text>
</comment>